<dbReference type="SMART" id="SM00283">
    <property type="entry name" value="MA"/>
    <property type="match status" value="1"/>
</dbReference>
<gene>
    <name evidence="8" type="ORF">KEM10_08220</name>
</gene>
<evidence type="ECO:0000256" key="5">
    <source>
        <dbReference type="SAM" id="Phobius"/>
    </source>
</evidence>
<dbReference type="SMART" id="SM01358">
    <property type="entry name" value="HBM"/>
    <property type="match status" value="1"/>
</dbReference>
<dbReference type="PANTHER" id="PTHR43531:SF11">
    <property type="entry name" value="METHYL-ACCEPTING CHEMOTAXIS PROTEIN 3"/>
    <property type="match status" value="1"/>
</dbReference>
<dbReference type="PROSITE" id="PS50111">
    <property type="entry name" value="CHEMOTAXIS_TRANSDUC_2"/>
    <property type="match status" value="1"/>
</dbReference>
<evidence type="ECO:0000256" key="3">
    <source>
        <dbReference type="PROSITE-ProRule" id="PRU00284"/>
    </source>
</evidence>
<dbReference type="PROSITE" id="PS50885">
    <property type="entry name" value="HAMP"/>
    <property type="match status" value="1"/>
</dbReference>
<comment type="similarity">
    <text evidence="2">Belongs to the methyl-accepting chemotaxis (MCP) protein family.</text>
</comment>
<evidence type="ECO:0008006" key="10">
    <source>
        <dbReference type="Google" id="ProtNLM"/>
    </source>
</evidence>
<comment type="caution">
    <text evidence="8">The sequence shown here is derived from an EMBL/GenBank/DDBJ whole genome shotgun (WGS) entry which is preliminary data.</text>
</comment>
<feature type="transmembrane region" description="Helical" evidence="5">
    <location>
        <begin position="12"/>
        <end position="32"/>
    </location>
</feature>
<evidence type="ECO:0000256" key="1">
    <source>
        <dbReference type="ARBA" id="ARBA00022500"/>
    </source>
</evidence>
<dbReference type="RefSeq" id="WP_212215508.1">
    <property type="nucleotide sequence ID" value="NZ_JAGUCO010000004.1"/>
</dbReference>
<evidence type="ECO:0000256" key="4">
    <source>
        <dbReference type="SAM" id="Coils"/>
    </source>
</evidence>
<dbReference type="InterPro" id="IPR032255">
    <property type="entry name" value="HBM"/>
</dbReference>
<dbReference type="Gene3D" id="1.10.287.950">
    <property type="entry name" value="Methyl-accepting chemotaxis protein"/>
    <property type="match status" value="1"/>
</dbReference>
<keyword evidence="3" id="KW-0807">Transducer</keyword>
<name>A0ABS5JTM2_9BACT</name>
<feature type="domain" description="Methyl-accepting transducer" evidence="6">
    <location>
        <begin position="360"/>
        <end position="575"/>
    </location>
</feature>
<accession>A0ABS5JTM2</accession>
<dbReference type="InterPro" id="IPR051310">
    <property type="entry name" value="MCP_chemotaxis"/>
</dbReference>
<evidence type="ECO:0000259" key="6">
    <source>
        <dbReference type="PROSITE" id="PS50111"/>
    </source>
</evidence>
<keyword evidence="5" id="KW-0472">Membrane</keyword>
<keyword evidence="9" id="KW-1185">Reference proteome</keyword>
<dbReference type="InterPro" id="IPR004089">
    <property type="entry name" value="MCPsignal_dom"/>
</dbReference>
<dbReference type="Proteomes" id="UP000708576">
    <property type="component" value="Unassembled WGS sequence"/>
</dbReference>
<proteinExistence type="inferred from homology"/>
<dbReference type="SUPFAM" id="SSF58104">
    <property type="entry name" value="Methyl-accepting chemotaxis protein (MCP) signaling domain"/>
    <property type="match status" value="1"/>
</dbReference>
<feature type="domain" description="HAMP" evidence="7">
    <location>
        <begin position="303"/>
        <end position="355"/>
    </location>
</feature>
<evidence type="ECO:0000313" key="8">
    <source>
        <dbReference type="EMBL" id="MBS2098264.1"/>
    </source>
</evidence>
<feature type="coiled-coil region" evidence="4">
    <location>
        <begin position="389"/>
        <end position="427"/>
    </location>
</feature>
<evidence type="ECO:0000313" key="9">
    <source>
        <dbReference type="Proteomes" id="UP000708576"/>
    </source>
</evidence>
<dbReference type="PANTHER" id="PTHR43531">
    <property type="entry name" value="PROTEIN ICFG"/>
    <property type="match status" value="1"/>
</dbReference>
<keyword evidence="1" id="KW-0145">Chemotaxis</keyword>
<dbReference type="InterPro" id="IPR003660">
    <property type="entry name" value="HAMP_dom"/>
</dbReference>
<protein>
    <recommendedName>
        <fullName evidence="10">Methyl-accepting chemotaxis protein</fullName>
    </recommendedName>
</protein>
<evidence type="ECO:0000259" key="7">
    <source>
        <dbReference type="PROSITE" id="PS50885"/>
    </source>
</evidence>
<dbReference type="Gene3D" id="1.20.1440.210">
    <property type="match status" value="1"/>
</dbReference>
<organism evidence="8 9">
    <name type="scientific">Carboxylicivirga linearis</name>
    <dbReference type="NCBI Taxonomy" id="1628157"/>
    <lineage>
        <taxon>Bacteria</taxon>
        <taxon>Pseudomonadati</taxon>
        <taxon>Bacteroidota</taxon>
        <taxon>Bacteroidia</taxon>
        <taxon>Marinilabiliales</taxon>
        <taxon>Marinilabiliaceae</taxon>
        <taxon>Carboxylicivirga</taxon>
    </lineage>
</organism>
<keyword evidence="5" id="KW-1133">Transmembrane helix</keyword>
<reference evidence="8 9" key="1">
    <citation type="journal article" date="2015" name="Int. J. Syst. Evol. Microbiol.">
        <title>Carboxylicivirga linearis sp. nov., isolated from a sea cucumber culture pond.</title>
        <authorList>
            <person name="Wang F.Q."/>
            <person name="Zhou Y.X."/>
            <person name="Lin X.Z."/>
            <person name="Chen G.J."/>
            <person name="Du Z.J."/>
        </authorList>
    </citation>
    <scope>NUCLEOTIDE SEQUENCE [LARGE SCALE GENOMIC DNA]</scope>
    <source>
        <strain evidence="8 9">FB218</strain>
    </source>
</reference>
<sequence>MKIRNLSIRIRLTIAFVILVFFVALVGVVNHYSLNQTTTIVNEVKNLATAEMNLQKARLKVMYFIKFSDIVAADEAVDFMDNAINNIDYQLSIVDDDIEELNQLGNAIKDYKSGFSGFVDLEKQKQETRLYWSKVGTDLGDVLTSNKHLNKMGYITIQLLNAHSILRVNAWQFVANQSDSDGVINTEAINNLEESIINCQRILERAKVKFPQSTFQLAIKEAADGYLNYQEAFVKFKGAILQQGEMMRGMQLSGTKVATLTDKLVKVQTEKEETVMKRSKARSLIILVVAMIVGLIVAWYVSLSITKPLKDSLNLANSLSEGELYHSVKVEGKDELSKLNDAMFVMNHKLKEVVSEIKGGSDQLSVASEQVNTTSQELSQGSSEQAASLEEVSTTMEEMLANIEQSNNNAKITAEKSQQAYNNLTDANEKSKIAMEDNKTISSKVAVINDIAMQTNILALNAAVVAARAGEHGRGFTVVASEVRNLAERSQQAAAEIVKLVESSRQSSLIASEKLSSVLPIIEDSNSMMKEIAAASLEQRDGANQISSALHQLNTVTQQNAAGSEELAGSAEELSSQALQLNGLISFFKVDENSKYTYNSNKSIGNDEIDKKAGYQQSQTEVYEEEAYEAIV</sequence>
<dbReference type="EMBL" id="JAGUCO010000004">
    <property type="protein sequence ID" value="MBS2098264.1"/>
    <property type="molecule type" value="Genomic_DNA"/>
</dbReference>
<keyword evidence="5" id="KW-0812">Transmembrane</keyword>
<evidence type="ECO:0000256" key="2">
    <source>
        <dbReference type="ARBA" id="ARBA00029447"/>
    </source>
</evidence>
<dbReference type="Pfam" id="PF00015">
    <property type="entry name" value="MCPsignal"/>
    <property type="match status" value="1"/>
</dbReference>
<keyword evidence="4" id="KW-0175">Coiled coil</keyword>
<feature type="transmembrane region" description="Helical" evidence="5">
    <location>
        <begin position="284"/>
        <end position="303"/>
    </location>
</feature>